<dbReference type="Pfam" id="PF20469">
    <property type="entry name" value="OLD-like_TOPRIM"/>
    <property type="match status" value="1"/>
</dbReference>
<dbReference type="AlphaFoldDB" id="A0A380JRI5"/>
<evidence type="ECO:0000259" key="2">
    <source>
        <dbReference type="Pfam" id="PF20469"/>
    </source>
</evidence>
<dbReference type="PANTHER" id="PTHR43581">
    <property type="entry name" value="ATP/GTP PHOSPHATASE"/>
    <property type="match status" value="1"/>
</dbReference>
<sequence>MYLSELRIKNFRCFDESNHIIKFNKGLNVLVGENDSGKSAIIDSIRYVLGTTDMTWNRLSPEEFYNENTSLEIEIICKFQDFSIEEKAAFIECLSYEGVEREIECLYINWKGSYLNTYNPPRTITRMATGKDGNGNILSSEARELLRVTYLHALRDAYSEMSSGKNSRLSRVMQNISNIDTGNDIYNRGDDLEDLSVLGIANLSNDLLAKHKILSAVNLDMTSIIKEKMLLETDSFTTKLEVAGSNLNDKRKVMSLLEKLDLTVDKDSSSLMGRVGLGTSNVMSMACELLLHKDTKSNNKPCFLLIEEPEAHIHAQRQLKLIESLEDDSETNNIQVILTTHSPLLASVVKLSNVIFVKKGKTYSLSKEYTNLDEDDYVYLEKYLDATKSNLFFARSVVIVEGPGEALLLPTIAKLLGCSFTNYGVSLIDVRSTGLRRYARIFQRKNDGELLDINVSCITDRDIMPDCAPQICINENYNDIENWPDKNKRNWKVESDFSEAEKIEYLSTIDSKASGQSVRTFISEHWTLEYDLAYQGLQDTEMTKILTTSLINVSYKPINRDKKNEELNNKLDGYDSIEEKASYFYSYFTSKKASKADFAQEFSINLEKKYSDKDSNEIARVIPKYIVEAIKYVTKGE</sequence>
<dbReference type="CDD" id="cd01026">
    <property type="entry name" value="TOPRIM_OLD"/>
    <property type="match status" value="1"/>
</dbReference>
<feature type="domain" description="Endonuclease GajA/Old nuclease/RecF-like AAA" evidence="1">
    <location>
        <begin position="1"/>
        <end position="345"/>
    </location>
</feature>
<dbReference type="Gene3D" id="3.40.50.300">
    <property type="entry name" value="P-loop containing nucleotide triphosphate hydrolases"/>
    <property type="match status" value="1"/>
</dbReference>
<gene>
    <name evidence="3" type="primary">old</name>
    <name evidence="3" type="ORF">NCTC12092_00688</name>
</gene>
<keyword evidence="3" id="KW-0255">Endonuclease</keyword>
<dbReference type="InterPro" id="IPR041685">
    <property type="entry name" value="AAA_GajA/Old/RecF-like"/>
</dbReference>
<feature type="domain" description="OLD protein-like TOPRIM" evidence="2">
    <location>
        <begin position="392"/>
        <end position="462"/>
    </location>
</feature>
<dbReference type="RefSeq" id="WP_115250794.1">
    <property type="nucleotide sequence ID" value="NZ_UHFF01000002.1"/>
</dbReference>
<accession>A0A380JRI5</accession>
<dbReference type="GO" id="GO:0004519">
    <property type="term" value="F:endonuclease activity"/>
    <property type="evidence" value="ECO:0007669"/>
    <property type="project" value="UniProtKB-KW"/>
</dbReference>
<keyword evidence="3" id="KW-0540">Nuclease</keyword>
<dbReference type="Proteomes" id="UP000254461">
    <property type="component" value="Unassembled WGS sequence"/>
</dbReference>
<evidence type="ECO:0000313" key="3">
    <source>
        <dbReference type="EMBL" id="SUN45819.1"/>
    </source>
</evidence>
<evidence type="ECO:0000313" key="4">
    <source>
        <dbReference type="Proteomes" id="UP000254461"/>
    </source>
</evidence>
<reference evidence="3 4" key="1">
    <citation type="submission" date="2018-06" db="EMBL/GenBank/DDBJ databases">
        <authorList>
            <consortium name="Pathogen Informatics"/>
            <person name="Doyle S."/>
        </authorList>
    </citation>
    <scope>NUCLEOTIDE SEQUENCE [LARGE SCALE GENOMIC DNA]</scope>
    <source>
        <strain evidence="3 4">NCTC12092</strain>
    </source>
</reference>
<dbReference type="EMBL" id="UHFF01000002">
    <property type="protein sequence ID" value="SUN45819.1"/>
    <property type="molecule type" value="Genomic_DNA"/>
</dbReference>
<dbReference type="SUPFAM" id="SSF52540">
    <property type="entry name" value="P-loop containing nucleoside triphosphate hydrolases"/>
    <property type="match status" value="1"/>
</dbReference>
<proteinExistence type="predicted"/>
<dbReference type="InterPro" id="IPR034139">
    <property type="entry name" value="TOPRIM_OLD"/>
</dbReference>
<dbReference type="PANTHER" id="PTHR43581:SF4">
    <property type="entry name" value="ATP_GTP PHOSPHATASE"/>
    <property type="match status" value="1"/>
</dbReference>
<dbReference type="InterPro" id="IPR027417">
    <property type="entry name" value="P-loop_NTPase"/>
</dbReference>
<name>A0A380JRI5_9STRE</name>
<protein>
    <submittedName>
        <fullName evidence="3">Putative OLD family ATP-dependent endonuclease</fullName>
    </submittedName>
</protein>
<organism evidence="3 4">
    <name type="scientific">Streptococcus equi subsp. equi</name>
    <dbReference type="NCBI Taxonomy" id="148942"/>
    <lineage>
        <taxon>Bacteria</taxon>
        <taxon>Bacillati</taxon>
        <taxon>Bacillota</taxon>
        <taxon>Bacilli</taxon>
        <taxon>Lactobacillales</taxon>
        <taxon>Streptococcaceae</taxon>
        <taxon>Streptococcus</taxon>
    </lineage>
</organism>
<dbReference type="InterPro" id="IPR051396">
    <property type="entry name" value="Bact_Antivir_Def_Nuclease"/>
</dbReference>
<keyword evidence="3" id="KW-0378">Hydrolase</keyword>
<dbReference type="Pfam" id="PF13175">
    <property type="entry name" value="AAA_15"/>
    <property type="match status" value="1"/>
</dbReference>
<evidence type="ECO:0000259" key="1">
    <source>
        <dbReference type="Pfam" id="PF13175"/>
    </source>
</evidence>